<evidence type="ECO:0000313" key="2">
    <source>
        <dbReference type="EMBL" id="RFF31383.1"/>
    </source>
</evidence>
<protein>
    <recommendedName>
        <fullName evidence="1">DUF7513 domain-containing protein</fullName>
    </recommendedName>
</protein>
<dbReference type="RefSeq" id="WP_116649989.1">
    <property type="nucleotide sequence ID" value="NZ_QUZK01000021.1"/>
</dbReference>
<evidence type="ECO:0000313" key="3">
    <source>
        <dbReference type="Proteomes" id="UP000260351"/>
    </source>
</evidence>
<dbReference type="InterPro" id="IPR055935">
    <property type="entry name" value="DUF7513"/>
</dbReference>
<gene>
    <name evidence="2" type="ORF">DZC52_04800</name>
</gene>
<feature type="domain" description="DUF7513" evidence="1">
    <location>
        <begin position="2"/>
        <end position="78"/>
    </location>
</feature>
<organism evidence="2 3">
    <name type="scientific">Wenzhouxiangella sediminis</name>
    <dbReference type="NCBI Taxonomy" id="1792836"/>
    <lineage>
        <taxon>Bacteria</taxon>
        <taxon>Pseudomonadati</taxon>
        <taxon>Pseudomonadota</taxon>
        <taxon>Gammaproteobacteria</taxon>
        <taxon>Chromatiales</taxon>
        <taxon>Wenzhouxiangellaceae</taxon>
        <taxon>Wenzhouxiangella</taxon>
    </lineage>
</organism>
<dbReference type="OrthoDB" id="9906572at2"/>
<accession>A0A3E1KBP7</accession>
<reference evidence="2 3" key="1">
    <citation type="submission" date="2018-08" db="EMBL/GenBank/DDBJ databases">
        <title>Wenzhouxiangella salilacus sp. nov., a novel bacterium isolated from a saline lake in Xinjiang Province, China.</title>
        <authorList>
            <person name="Han S."/>
        </authorList>
    </citation>
    <scope>NUCLEOTIDE SEQUENCE [LARGE SCALE GENOMIC DNA]</scope>
    <source>
        <strain evidence="2 3">XDB06</strain>
    </source>
</reference>
<dbReference type="Proteomes" id="UP000260351">
    <property type="component" value="Unassembled WGS sequence"/>
</dbReference>
<dbReference type="Pfam" id="PF24353">
    <property type="entry name" value="DUF7513"/>
    <property type="match status" value="1"/>
</dbReference>
<keyword evidence="3" id="KW-1185">Reference proteome</keyword>
<evidence type="ECO:0000259" key="1">
    <source>
        <dbReference type="Pfam" id="PF24353"/>
    </source>
</evidence>
<proteinExistence type="predicted"/>
<dbReference type="AlphaFoldDB" id="A0A3E1KBP7"/>
<sequence>MSLFKTWTFRSAHPTFEAGEELTVYLTAFDESSGRGEARIGDSIIEVSGARADQIDALVTIKVDSFDPQAHRGSAHLVG</sequence>
<dbReference type="EMBL" id="QUZK01000021">
    <property type="protein sequence ID" value="RFF31383.1"/>
    <property type="molecule type" value="Genomic_DNA"/>
</dbReference>
<comment type="caution">
    <text evidence="2">The sequence shown here is derived from an EMBL/GenBank/DDBJ whole genome shotgun (WGS) entry which is preliminary data.</text>
</comment>
<name>A0A3E1KBP7_9GAMM</name>